<sequence length="1124" mass="127730">MSEAPRFFVGPEDTEINPGNYRHFFHHADEDEEEEDESPPERQIVVGICSMAKKSKSKPMKEILERISLFKYITVVVFEEDVILNEPVENWPLCDCLISFHSKGFPLDKAVAYAKLRNPFVINDLNMQYLIQDRREVYSILQAEGILLPRYAILNRDPNNPKECSLIEGEDHVEVNGEVFQKPFVEKPVSAEDHNVYIYYPTSAGGGSQRLFRKIGSRSSVYSPESSVRKTGSYIYEEFMPTDGTDVKVYTVGPDYAHAEARKSPALDGKVERDSEGKEVRYPVILNAREKLIAWKVCLAFKQTVCGFDLLRANGQSYVCDVNGFSFVKNSMKYYDDCAKILGNIVMRELAPQFHIPWSIPLEAEDIPIVPTTSGTMMELRCVIAVIRHGDRTPKQKMKMEVRHQKFFDLFEKCDGYKSGKLKLKKPKQLQAMLDIARQLLMELGQNNDSEIEENKSKLEQLKTVLEMYGHFSGINRKVQLTYLPHGCPKTSSEEEDSRREEPSLLLVLKWGGELTPAGRVQAEELGRAFRCMYPGGQGDYAGFPGCGLLRLHSTYRHDLKIYASDEGRVQMTAAAFAKGLLALEGELTPILVQMVKSANMNGLLDSDSDSLSSCQQRVKARLHEILQKDRDFTAEDYEKLTPSGSISLIKSMHLIKNPVKTCDKVYSLIQSLTSQIRHRMEDPKSSDIQLYHSETLELMLRRWSKLEKDFKTKNGRYDISKIPDIYDCIKYDVQHNGSLKLENTMELYRLSKALADIVIPQEYGITKAEKLEIAKGYCTPLVRKIRSDLQRTQDDDTVNKLHPVYSRGVLSPERHVRTRLYFTSESHVHSLLSILRYGALCNESKDEQWKRAMDYLNVVNELNYMTQIVIMLYEDPNKDLSSEERFHVELHFSPGAKGCEEDKNLPSGYGYRPASRENEGRRSFKIDNDEEPHTSKKDEVDRAVILFKPMVSEPIHIHRKSPLPRSRKMATNEVVSENANYLRTPRTLVEQKQNPTVGFELYSMVPSICPLETLHNALSLKQVDDFLASIASPSSEVPRKTPEISSAASRSSPVMRRKISLNTYTPAKILPTPPATLKSTKASSKPATSGPSSAVFPNTSSRKKGMTSKTEMHEHKKSTGKKK</sequence>
<dbReference type="Proteomes" id="UP001732780">
    <property type="component" value="Chromosome 3"/>
</dbReference>
<proteinExistence type="predicted"/>
<keyword evidence="2" id="KW-0418">Kinase</keyword>
<organism evidence="1 2">
    <name type="scientific">Camelus bactrianus</name>
    <name type="common">Bactrian camel</name>
    <dbReference type="NCBI Taxonomy" id="9837"/>
    <lineage>
        <taxon>Eukaryota</taxon>
        <taxon>Metazoa</taxon>
        <taxon>Chordata</taxon>
        <taxon>Craniata</taxon>
        <taxon>Vertebrata</taxon>
        <taxon>Euteleostomi</taxon>
        <taxon>Mammalia</taxon>
        <taxon>Eutheria</taxon>
        <taxon>Laurasiatheria</taxon>
        <taxon>Artiodactyla</taxon>
        <taxon>Tylopoda</taxon>
        <taxon>Camelidae</taxon>
        <taxon>Camelus</taxon>
    </lineage>
</organism>
<keyword evidence="1" id="KW-1185">Reference proteome</keyword>
<reference evidence="2" key="1">
    <citation type="submission" date="2025-08" db="UniProtKB">
        <authorList>
            <consortium name="RefSeq"/>
        </authorList>
    </citation>
    <scope>IDENTIFICATION</scope>
    <source>
        <tissue evidence="2">Blood</tissue>
    </source>
</reference>
<evidence type="ECO:0000313" key="1">
    <source>
        <dbReference type="Proteomes" id="UP001732780"/>
    </source>
</evidence>
<gene>
    <name evidence="2" type="primary">PPIP5K2</name>
</gene>
<protein>
    <submittedName>
        <fullName evidence="2">Inositol hexakisphosphate and diphosphoinositol-pentakisphosphate kinase 2 isoform X14</fullName>
    </submittedName>
</protein>
<dbReference type="RefSeq" id="XP_074216528.1">
    <property type="nucleotide sequence ID" value="XM_074360427.1"/>
</dbReference>
<keyword evidence="2" id="KW-0808">Transferase</keyword>
<evidence type="ECO:0000313" key="2">
    <source>
        <dbReference type="RefSeq" id="XP_074216528.1"/>
    </source>
</evidence>
<accession>A0AC58Q2N8</accession>
<name>A0AC58Q2N8_CAMBA</name>